<keyword evidence="2" id="KW-1133">Transmembrane helix</keyword>
<keyword evidence="2" id="KW-0812">Transmembrane</keyword>
<accession>A0A381RNC1</accession>
<feature type="transmembrane region" description="Helical" evidence="2">
    <location>
        <begin position="79"/>
        <end position="97"/>
    </location>
</feature>
<keyword evidence="2" id="KW-0472">Membrane</keyword>
<feature type="compositionally biased region" description="Basic and acidic residues" evidence="1">
    <location>
        <begin position="1"/>
        <end position="24"/>
    </location>
</feature>
<evidence type="ECO:0000256" key="2">
    <source>
        <dbReference type="SAM" id="Phobius"/>
    </source>
</evidence>
<dbReference type="AlphaFoldDB" id="A0A381RNC1"/>
<gene>
    <name evidence="3" type="ORF">METZ01_LOCUS43297</name>
</gene>
<sequence length="98" mass="10921">MSKDEGRPEQIEFPLEEGRQEFARRKNRASSLQATTKTKTAPLDSQLSGAMFDSAISIRHLAASLKNRTRNAFQRGSTVAMYGPILALAVLIYFLIFS</sequence>
<protein>
    <submittedName>
        <fullName evidence="3">Uncharacterized protein</fullName>
    </submittedName>
</protein>
<proteinExistence type="predicted"/>
<organism evidence="3">
    <name type="scientific">marine metagenome</name>
    <dbReference type="NCBI Taxonomy" id="408172"/>
    <lineage>
        <taxon>unclassified sequences</taxon>
        <taxon>metagenomes</taxon>
        <taxon>ecological metagenomes</taxon>
    </lineage>
</organism>
<dbReference type="EMBL" id="UINC01001895">
    <property type="protein sequence ID" value="SUZ90443.1"/>
    <property type="molecule type" value="Genomic_DNA"/>
</dbReference>
<evidence type="ECO:0000313" key="3">
    <source>
        <dbReference type="EMBL" id="SUZ90443.1"/>
    </source>
</evidence>
<name>A0A381RNC1_9ZZZZ</name>
<feature type="region of interest" description="Disordered" evidence="1">
    <location>
        <begin position="1"/>
        <end position="40"/>
    </location>
</feature>
<evidence type="ECO:0000256" key="1">
    <source>
        <dbReference type="SAM" id="MobiDB-lite"/>
    </source>
</evidence>
<reference evidence="3" key="1">
    <citation type="submission" date="2018-05" db="EMBL/GenBank/DDBJ databases">
        <authorList>
            <person name="Lanie J.A."/>
            <person name="Ng W.-L."/>
            <person name="Kazmierczak K.M."/>
            <person name="Andrzejewski T.M."/>
            <person name="Davidsen T.M."/>
            <person name="Wayne K.J."/>
            <person name="Tettelin H."/>
            <person name="Glass J.I."/>
            <person name="Rusch D."/>
            <person name="Podicherti R."/>
            <person name="Tsui H.-C.T."/>
            <person name="Winkler M.E."/>
        </authorList>
    </citation>
    <scope>NUCLEOTIDE SEQUENCE</scope>
</reference>
<feature type="compositionally biased region" description="Polar residues" evidence="1">
    <location>
        <begin position="29"/>
        <end position="40"/>
    </location>
</feature>